<keyword evidence="2" id="KW-0472">Membrane</keyword>
<dbReference type="SUPFAM" id="SSF49899">
    <property type="entry name" value="Concanavalin A-like lectins/glucanases"/>
    <property type="match status" value="1"/>
</dbReference>
<dbReference type="PANTHER" id="PTHR31361">
    <property type="entry name" value="BETA-GLUCAN SYNTHESIS-ASSOCIATED PROTEIN KRE6-RELATED"/>
    <property type="match status" value="1"/>
</dbReference>
<dbReference type="Pfam" id="PF03935">
    <property type="entry name" value="SKN1_KRE6_Sbg1"/>
    <property type="match status" value="1"/>
</dbReference>
<evidence type="ECO:0000256" key="3">
    <source>
        <dbReference type="ARBA" id="ARBA00023180"/>
    </source>
</evidence>
<sequence length="62" mass="7289">MYVDWIRVYQDSDNINIGCDPKDFHTADYINTYIEAYTNPNLTTWVDDYGQPFPKNSFLGEC</sequence>
<dbReference type="PANTHER" id="PTHR31361:SF15">
    <property type="entry name" value="GH16 DOMAIN-CONTAINING PROTEIN"/>
    <property type="match status" value="1"/>
</dbReference>
<keyword evidence="6" id="KW-1185">Reference proteome</keyword>
<keyword evidence="4" id="KW-0961">Cell wall biogenesis/degradation</keyword>
<dbReference type="GO" id="GO:0005886">
    <property type="term" value="C:plasma membrane"/>
    <property type="evidence" value="ECO:0007669"/>
    <property type="project" value="TreeGrafter"/>
</dbReference>
<evidence type="ECO:0000313" key="5">
    <source>
        <dbReference type="EMBL" id="THU99542.1"/>
    </source>
</evidence>
<evidence type="ECO:0000256" key="1">
    <source>
        <dbReference type="ARBA" id="ARBA00004370"/>
    </source>
</evidence>
<dbReference type="Proteomes" id="UP000297245">
    <property type="component" value="Unassembled WGS sequence"/>
</dbReference>
<dbReference type="EMBL" id="ML179118">
    <property type="protein sequence ID" value="THU99542.1"/>
    <property type="molecule type" value="Genomic_DNA"/>
</dbReference>
<evidence type="ECO:0000313" key="6">
    <source>
        <dbReference type="Proteomes" id="UP000297245"/>
    </source>
</evidence>
<reference evidence="5 6" key="1">
    <citation type="journal article" date="2019" name="Nat. Ecol. Evol.">
        <title>Megaphylogeny resolves global patterns of mushroom evolution.</title>
        <authorList>
            <person name="Varga T."/>
            <person name="Krizsan K."/>
            <person name="Foldi C."/>
            <person name="Dima B."/>
            <person name="Sanchez-Garcia M."/>
            <person name="Sanchez-Ramirez S."/>
            <person name="Szollosi G.J."/>
            <person name="Szarkandi J.G."/>
            <person name="Papp V."/>
            <person name="Albert L."/>
            <person name="Andreopoulos W."/>
            <person name="Angelini C."/>
            <person name="Antonin V."/>
            <person name="Barry K.W."/>
            <person name="Bougher N.L."/>
            <person name="Buchanan P."/>
            <person name="Buyck B."/>
            <person name="Bense V."/>
            <person name="Catcheside P."/>
            <person name="Chovatia M."/>
            <person name="Cooper J."/>
            <person name="Damon W."/>
            <person name="Desjardin D."/>
            <person name="Finy P."/>
            <person name="Geml J."/>
            <person name="Haridas S."/>
            <person name="Hughes K."/>
            <person name="Justo A."/>
            <person name="Karasinski D."/>
            <person name="Kautmanova I."/>
            <person name="Kiss B."/>
            <person name="Kocsube S."/>
            <person name="Kotiranta H."/>
            <person name="LaButti K.M."/>
            <person name="Lechner B.E."/>
            <person name="Liimatainen K."/>
            <person name="Lipzen A."/>
            <person name="Lukacs Z."/>
            <person name="Mihaltcheva S."/>
            <person name="Morgado L.N."/>
            <person name="Niskanen T."/>
            <person name="Noordeloos M.E."/>
            <person name="Ohm R.A."/>
            <person name="Ortiz-Santana B."/>
            <person name="Ovrebo C."/>
            <person name="Racz N."/>
            <person name="Riley R."/>
            <person name="Savchenko A."/>
            <person name="Shiryaev A."/>
            <person name="Soop K."/>
            <person name="Spirin V."/>
            <person name="Szebenyi C."/>
            <person name="Tomsovsky M."/>
            <person name="Tulloss R.E."/>
            <person name="Uehling J."/>
            <person name="Grigoriev I.V."/>
            <person name="Vagvolgyi C."/>
            <person name="Papp T."/>
            <person name="Martin F.M."/>
            <person name="Miettinen O."/>
            <person name="Hibbett D.S."/>
            <person name="Nagy L.G."/>
        </authorList>
    </citation>
    <scope>NUCLEOTIDE SEQUENCE [LARGE SCALE GENOMIC DNA]</scope>
    <source>
        <strain evidence="5 6">CBS 962.96</strain>
    </source>
</reference>
<gene>
    <name evidence="5" type="ORF">K435DRAFT_658822</name>
</gene>
<evidence type="ECO:0000256" key="2">
    <source>
        <dbReference type="ARBA" id="ARBA00023136"/>
    </source>
</evidence>
<keyword evidence="3" id="KW-0325">Glycoprotein</keyword>
<dbReference type="OrthoDB" id="412647at2759"/>
<dbReference type="GO" id="GO:0031505">
    <property type="term" value="P:fungal-type cell wall organization"/>
    <property type="evidence" value="ECO:0007669"/>
    <property type="project" value="TreeGrafter"/>
</dbReference>
<comment type="subcellular location">
    <subcellularLocation>
        <location evidence="1">Membrane</location>
    </subcellularLocation>
</comment>
<dbReference type="InterPro" id="IPR005629">
    <property type="entry name" value="Skn1/Kre6/Sbg1"/>
</dbReference>
<accession>A0A4S8MAQ8</accession>
<dbReference type="AlphaFoldDB" id="A0A4S8MAQ8"/>
<protein>
    <submittedName>
        <fullName evidence="5">Beta-glucan synthesis-associated</fullName>
    </submittedName>
</protein>
<name>A0A4S8MAQ8_DENBC</name>
<dbReference type="GO" id="GO:0005789">
    <property type="term" value="C:endoplasmic reticulum membrane"/>
    <property type="evidence" value="ECO:0007669"/>
    <property type="project" value="TreeGrafter"/>
</dbReference>
<proteinExistence type="predicted"/>
<dbReference type="GO" id="GO:0006078">
    <property type="term" value="P:(1-&gt;6)-beta-D-glucan biosynthetic process"/>
    <property type="evidence" value="ECO:0007669"/>
    <property type="project" value="TreeGrafter"/>
</dbReference>
<dbReference type="GO" id="GO:0015926">
    <property type="term" value="F:glucosidase activity"/>
    <property type="evidence" value="ECO:0007669"/>
    <property type="project" value="TreeGrafter"/>
</dbReference>
<organism evidence="5 6">
    <name type="scientific">Dendrothele bispora (strain CBS 962.96)</name>
    <dbReference type="NCBI Taxonomy" id="1314807"/>
    <lineage>
        <taxon>Eukaryota</taxon>
        <taxon>Fungi</taxon>
        <taxon>Dikarya</taxon>
        <taxon>Basidiomycota</taxon>
        <taxon>Agaricomycotina</taxon>
        <taxon>Agaricomycetes</taxon>
        <taxon>Agaricomycetidae</taxon>
        <taxon>Agaricales</taxon>
        <taxon>Agaricales incertae sedis</taxon>
        <taxon>Dendrothele</taxon>
    </lineage>
</organism>
<evidence type="ECO:0000256" key="4">
    <source>
        <dbReference type="ARBA" id="ARBA00023316"/>
    </source>
</evidence>
<dbReference type="InterPro" id="IPR013320">
    <property type="entry name" value="ConA-like_dom_sf"/>
</dbReference>